<feature type="compositionally biased region" description="Basic and acidic residues" evidence="1">
    <location>
        <begin position="81"/>
        <end position="94"/>
    </location>
</feature>
<feature type="compositionally biased region" description="Low complexity" evidence="1">
    <location>
        <begin position="105"/>
        <end position="126"/>
    </location>
</feature>
<dbReference type="EMBL" id="ML119705">
    <property type="protein sequence ID" value="RPA78936.1"/>
    <property type="molecule type" value="Genomic_DNA"/>
</dbReference>
<evidence type="ECO:0000313" key="3">
    <source>
        <dbReference type="Proteomes" id="UP000275078"/>
    </source>
</evidence>
<proteinExistence type="predicted"/>
<feature type="compositionally biased region" description="Polar residues" evidence="1">
    <location>
        <begin position="144"/>
        <end position="160"/>
    </location>
</feature>
<dbReference type="AlphaFoldDB" id="A0A3N4I0K9"/>
<feature type="region of interest" description="Disordered" evidence="1">
    <location>
        <begin position="16"/>
        <end position="225"/>
    </location>
</feature>
<organism evidence="2 3">
    <name type="scientific">Ascobolus immersus RN42</name>
    <dbReference type="NCBI Taxonomy" id="1160509"/>
    <lineage>
        <taxon>Eukaryota</taxon>
        <taxon>Fungi</taxon>
        <taxon>Dikarya</taxon>
        <taxon>Ascomycota</taxon>
        <taxon>Pezizomycotina</taxon>
        <taxon>Pezizomycetes</taxon>
        <taxon>Pezizales</taxon>
        <taxon>Ascobolaceae</taxon>
        <taxon>Ascobolus</taxon>
    </lineage>
</organism>
<protein>
    <submittedName>
        <fullName evidence="2">Uncharacterized protein</fullName>
    </submittedName>
</protein>
<gene>
    <name evidence="2" type="ORF">BJ508DRAFT_328819</name>
</gene>
<sequence length="225" mass="25754">MPRRDGRAWDDYRMVEVTSRDRSRSRALDPREPFNPATRRPDPSPPSPSPRYHGEGSRDTNPYVPDYSRRGSGICPPTFKHSVERGIEKIKSIESIRSLSRRASRSTSSRRPSARASSIPAVSSVPPQLPPPSYLPSRDIFHSVDSQEGTVNNTPTTPVYDSTRGRHQQDGYRSPVSPSFPEAPTEFTGRTRREEPWERYEEERRARDRGLGKPFDLPPRPRRYQ</sequence>
<dbReference type="Proteomes" id="UP000275078">
    <property type="component" value="Unassembled WGS sequence"/>
</dbReference>
<evidence type="ECO:0000313" key="2">
    <source>
        <dbReference type="EMBL" id="RPA78936.1"/>
    </source>
</evidence>
<reference evidence="2 3" key="1">
    <citation type="journal article" date="2018" name="Nat. Ecol. Evol.">
        <title>Pezizomycetes genomes reveal the molecular basis of ectomycorrhizal truffle lifestyle.</title>
        <authorList>
            <person name="Murat C."/>
            <person name="Payen T."/>
            <person name="Noel B."/>
            <person name="Kuo A."/>
            <person name="Morin E."/>
            <person name="Chen J."/>
            <person name="Kohler A."/>
            <person name="Krizsan K."/>
            <person name="Balestrini R."/>
            <person name="Da Silva C."/>
            <person name="Montanini B."/>
            <person name="Hainaut M."/>
            <person name="Levati E."/>
            <person name="Barry K.W."/>
            <person name="Belfiori B."/>
            <person name="Cichocki N."/>
            <person name="Clum A."/>
            <person name="Dockter R.B."/>
            <person name="Fauchery L."/>
            <person name="Guy J."/>
            <person name="Iotti M."/>
            <person name="Le Tacon F."/>
            <person name="Lindquist E.A."/>
            <person name="Lipzen A."/>
            <person name="Malagnac F."/>
            <person name="Mello A."/>
            <person name="Molinier V."/>
            <person name="Miyauchi S."/>
            <person name="Poulain J."/>
            <person name="Riccioni C."/>
            <person name="Rubini A."/>
            <person name="Sitrit Y."/>
            <person name="Splivallo R."/>
            <person name="Traeger S."/>
            <person name="Wang M."/>
            <person name="Zifcakova L."/>
            <person name="Wipf D."/>
            <person name="Zambonelli A."/>
            <person name="Paolocci F."/>
            <person name="Nowrousian M."/>
            <person name="Ottonello S."/>
            <person name="Baldrian P."/>
            <person name="Spatafora J.W."/>
            <person name="Henrissat B."/>
            <person name="Nagy L.G."/>
            <person name="Aury J.M."/>
            <person name="Wincker P."/>
            <person name="Grigoriev I.V."/>
            <person name="Bonfante P."/>
            <person name="Martin F.M."/>
        </authorList>
    </citation>
    <scope>NUCLEOTIDE SEQUENCE [LARGE SCALE GENOMIC DNA]</scope>
    <source>
        <strain evidence="2 3">RN42</strain>
    </source>
</reference>
<feature type="compositionally biased region" description="Basic and acidic residues" evidence="1">
    <location>
        <begin position="16"/>
        <end position="32"/>
    </location>
</feature>
<keyword evidence="3" id="KW-1185">Reference proteome</keyword>
<feature type="compositionally biased region" description="Basic and acidic residues" evidence="1">
    <location>
        <begin position="189"/>
        <end position="211"/>
    </location>
</feature>
<name>A0A3N4I0K9_ASCIM</name>
<evidence type="ECO:0000256" key="1">
    <source>
        <dbReference type="SAM" id="MobiDB-lite"/>
    </source>
</evidence>
<accession>A0A3N4I0K9</accession>